<dbReference type="OrthoDB" id="9778326at2"/>
<dbReference type="PANTHER" id="PTHR43268:SF3">
    <property type="entry name" value="RHODANESE-LIKE DOMAIN-CONTAINING PROTEIN 7-RELATED"/>
    <property type="match status" value="1"/>
</dbReference>
<dbReference type="Gene3D" id="3.40.250.10">
    <property type="entry name" value="Rhodanese-like domain"/>
    <property type="match status" value="1"/>
</dbReference>
<sequence length="320" mass="35972">MTQTSTPSTLNALQSAPAPSGEWVVAALYQFRAVPDAPALHAELKRLCTTLGLCGTLIVAPEGLNGTVAGSRDAITALHTQLLTLGFDRMEYKESRAPAQPFKRMKVRLKKEIVTLGVEVQPRELVGHYLDPEAWNDLLDDPDVVVIDTRNRYEHQAGTFEGALDPQTDSFREFPQWLDEHADQLKGKKVAMFCTGGIRCEKSTSLLLQRGYQDVFHLQGGILRYLEAMPVERSRWQGECFVFDERVTVGHGLQPGQAEMCWSCGWPLKAADRQHPHFERGVSCEHCYGDTTEAQKAAFRERQQWHDEQQGQGRRPEVTP</sequence>
<dbReference type="GO" id="GO:0016740">
    <property type="term" value="F:transferase activity"/>
    <property type="evidence" value="ECO:0007669"/>
    <property type="project" value="UniProtKB-KW"/>
</dbReference>
<dbReference type="SUPFAM" id="SSF52821">
    <property type="entry name" value="Rhodanese/Cell cycle control phosphatase"/>
    <property type="match status" value="1"/>
</dbReference>
<evidence type="ECO:0000313" key="3">
    <source>
        <dbReference type="EMBL" id="RTR29851.1"/>
    </source>
</evidence>
<accession>A0A3S0RJF0</accession>
<dbReference type="InterPro" id="IPR036873">
    <property type="entry name" value="Rhodanese-like_dom_sf"/>
</dbReference>
<evidence type="ECO:0000256" key="1">
    <source>
        <dbReference type="HAMAP-Rule" id="MF_00469"/>
    </source>
</evidence>
<dbReference type="HAMAP" id="MF_00469">
    <property type="entry name" value="TrhO"/>
    <property type="match status" value="1"/>
</dbReference>
<dbReference type="PROSITE" id="PS50206">
    <property type="entry name" value="RHODANESE_3"/>
    <property type="match status" value="1"/>
</dbReference>
<keyword evidence="4" id="KW-1185">Reference proteome</keyword>
<dbReference type="InterPro" id="IPR020936">
    <property type="entry name" value="TrhO"/>
</dbReference>
<feature type="domain" description="Rhodanese" evidence="2">
    <location>
        <begin position="140"/>
        <end position="234"/>
    </location>
</feature>
<comment type="similarity">
    <text evidence="1">Belongs to the TrhO family.</text>
</comment>
<dbReference type="GO" id="GO:0016705">
    <property type="term" value="F:oxidoreductase activity, acting on paired donors, with incorporation or reduction of molecular oxygen"/>
    <property type="evidence" value="ECO:0007669"/>
    <property type="project" value="UniProtKB-UniRule"/>
</dbReference>
<keyword evidence="1" id="KW-0560">Oxidoreductase</keyword>
<dbReference type="PANTHER" id="PTHR43268">
    <property type="entry name" value="THIOSULFATE SULFURTRANSFERASE/RHODANESE-LIKE DOMAIN-CONTAINING PROTEIN 2"/>
    <property type="match status" value="1"/>
</dbReference>
<dbReference type="CDD" id="cd01518">
    <property type="entry name" value="RHOD_YceA"/>
    <property type="match status" value="1"/>
</dbReference>
<reference evidence="3 4" key="1">
    <citation type="submission" date="2018-12" db="EMBL/GenBank/DDBJ databases">
        <title>Deinococcus radiophilus ATCC 27603 genome sequencing and assembly.</title>
        <authorList>
            <person name="Maclea K.S."/>
            <person name="Maynard C.R."/>
        </authorList>
    </citation>
    <scope>NUCLEOTIDE SEQUENCE [LARGE SCALE GENOMIC DNA]</scope>
    <source>
        <strain evidence="3 4">ATCC 27603</strain>
    </source>
</reference>
<dbReference type="Proteomes" id="UP000277766">
    <property type="component" value="Unassembled WGS sequence"/>
</dbReference>
<evidence type="ECO:0000259" key="2">
    <source>
        <dbReference type="PROSITE" id="PS50206"/>
    </source>
</evidence>
<dbReference type="InterPro" id="IPR040503">
    <property type="entry name" value="TRHO_N"/>
</dbReference>
<dbReference type="Pfam" id="PF17773">
    <property type="entry name" value="UPF0176_N"/>
    <property type="match status" value="1"/>
</dbReference>
<dbReference type="EMBL" id="RXPE01000003">
    <property type="protein sequence ID" value="RTR29851.1"/>
    <property type="molecule type" value="Genomic_DNA"/>
</dbReference>
<gene>
    <name evidence="1" type="primary">trhO</name>
    <name evidence="3" type="ORF">EJ104_02595</name>
</gene>
<dbReference type="EC" id="1.14.-.-" evidence="1"/>
<comment type="catalytic activity">
    <reaction evidence="1">
        <text>uridine(34) in tRNA + AH2 + O2 = 5-hydroxyuridine(34) in tRNA + A + H2O</text>
        <dbReference type="Rhea" id="RHEA:64224"/>
        <dbReference type="Rhea" id="RHEA-COMP:11727"/>
        <dbReference type="Rhea" id="RHEA-COMP:13381"/>
        <dbReference type="ChEBI" id="CHEBI:13193"/>
        <dbReference type="ChEBI" id="CHEBI:15377"/>
        <dbReference type="ChEBI" id="CHEBI:15379"/>
        <dbReference type="ChEBI" id="CHEBI:17499"/>
        <dbReference type="ChEBI" id="CHEBI:65315"/>
        <dbReference type="ChEBI" id="CHEBI:136877"/>
    </reaction>
</comment>
<comment type="function">
    <text evidence="1">Catalyzes oxygen-dependent 5-hydroxyuridine (ho5U) modification at position 34 in tRNAs.</text>
</comment>
<dbReference type="Pfam" id="PF00581">
    <property type="entry name" value="Rhodanese"/>
    <property type="match status" value="1"/>
</dbReference>
<dbReference type="InterPro" id="IPR001763">
    <property type="entry name" value="Rhodanese-like_dom"/>
</dbReference>
<dbReference type="Gene3D" id="3.30.70.100">
    <property type="match status" value="1"/>
</dbReference>
<comment type="caution">
    <text evidence="3">The sequence shown here is derived from an EMBL/GenBank/DDBJ whole genome shotgun (WGS) entry which is preliminary data.</text>
</comment>
<organism evidence="3 4">
    <name type="scientific">Deinococcus radiophilus</name>
    <dbReference type="NCBI Taxonomy" id="32062"/>
    <lineage>
        <taxon>Bacteria</taxon>
        <taxon>Thermotogati</taxon>
        <taxon>Deinococcota</taxon>
        <taxon>Deinococci</taxon>
        <taxon>Deinococcales</taxon>
        <taxon>Deinococcaceae</taxon>
        <taxon>Deinococcus</taxon>
    </lineage>
</organism>
<keyword evidence="1" id="KW-0819">tRNA processing</keyword>
<dbReference type="SMART" id="SM00450">
    <property type="entry name" value="RHOD"/>
    <property type="match status" value="1"/>
</dbReference>
<dbReference type="NCBIfam" id="NF001136">
    <property type="entry name" value="PRK00142.1-4"/>
    <property type="match status" value="1"/>
</dbReference>
<proteinExistence type="inferred from homology"/>
<keyword evidence="3" id="KW-0808">Transferase</keyword>
<evidence type="ECO:0000313" key="4">
    <source>
        <dbReference type="Proteomes" id="UP000277766"/>
    </source>
</evidence>
<name>A0A3S0RJF0_9DEIO</name>
<dbReference type="GO" id="GO:0006400">
    <property type="term" value="P:tRNA modification"/>
    <property type="evidence" value="ECO:0007669"/>
    <property type="project" value="UniProtKB-UniRule"/>
</dbReference>
<dbReference type="AlphaFoldDB" id="A0A3S0RJF0"/>
<protein>
    <recommendedName>
        <fullName evidence="1">tRNA uridine(34) hydroxylase</fullName>
        <ecNumber evidence="1">1.14.-.-</ecNumber>
    </recommendedName>
    <alternativeName>
        <fullName evidence="1">tRNA hydroxylation protein O</fullName>
    </alternativeName>
</protein>